<dbReference type="RefSeq" id="XP_022248742.1">
    <property type="nucleotide sequence ID" value="XM_022393034.1"/>
</dbReference>
<sequence length="623" mass="71113">MAMSTLLMCLQFSFFMTAKAVNAGCQCVFYDSTFGKDYGVFTSPNWPIPYEDSINCVLYTFQAPEGEIVEVTFDEFDVQKSELECRLGDYVSLFLHLEEAAVDHRTPENVILCGKVTDIVQTYYSSSQALIIEFHSDWKQGNNTGFRGTYRFLKKRLFLTDGDPLYGTKCDYQFYRGNKSYNKGHFYSPLYPSTYPQNAKCAYHFMGRYNERINVNFEKVRFQREDLSCLKSADKVIVHDGKDVSSPVIGELCNYHDFVEFVSTGPDLYIEFNSQSRVPGQGFKAVFQFYEEHLNTGLNIPSTEPQNNGLILAVNGKPRVHCDRWISSAFSKNGTIDSPYYPEPYPSGVKCVYHFAGRGRERVQIIFIDFDLHQPLHSKVSRDCEGVDVVETFVKINGQKDKIRNFCGKTVPPKLMSNGPWMTIEFHTNKTSSGSKGFQAIYRFVTDFGIKEGTQDPQLVCGFIFNSREQVNGTFISPNHPGLYPRNTECHYFFIGRKSEKVQVTFTEFDVEGVTPCTIDTASDYLEISNKPSAVAGLSRHCGLKKPRTIRSEGYYLRITFKSNNRFDGTGFKAFYQFTNETNPSNTKRIHDAGRNTFSFRSSYLLVTVILLRTVDMEQLFVS</sequence>
<dbReference type="CDD" id="cd00041">
    <property type="entry name" value="CUB"/>
    <property type="match status" value="4"/>
</dbReference>
<dbReference type="SUPFAM" id="SSF49854">
    <property type="entry name" value="Spermadhesin, CUB domain"/>
    <property type="match status" value="4"/>
</dbReference>
<dbReference type="InterPro" id="IPR053207">
    <property type="entry name" value="Non-NMDA_GluR_Accessory"/>
</dbReference>
<dbReference type="Proteomes" id="UP000694941">
    <property type="component" value="Unplaced"/>
</dbReference>
<keyword evidence="5" id="KW-1185">Reference proteome</keyword>
<dbReference type="Gene3D" id="2.60.120.290">
    <property type="entry name" value="Spermadhesin, CUB domain"/>
    <property type="match status" value="4"/>
</dbReference>
<reference evidence="6" key="1">
    <citation type="submission" date="2025-08" db="UniProtKB">
        <authorList>
            <consortium name="RefSeq"/>
        </authorList>
    </citation>
    <scope>IDENTIFICATION</scope>
    <source>
        <tissue evidence="6">Muscle</tissue>
    </source>
</reference>
<dbReference type="GeneID" id="106465184"/>
<keyword evidence="3" id="KW-0732">Signal</keyword>
<gene>
    <name evidence="6" type="primary">LOC106465184</name>
</gene>
<feature type="domain" description="CUB" evidence="4">
    <location>
        <begin position="322"/>
        <end position="445"/>
    </location>
</feature>
<feature type="domain" description="CUB" evidence="4">
    <location>
        <begin position="461"/>
        <end position="579"/>
    </location>
</feature>
<dbReference type="PROSITE" id="PS01180">
    <property type="entry name" value="CUB"/>
    <property type="match status" value="4"/>
</dbReference>
<dbReference type="PANTHER" id="PTHR47537:SF2">
    <property type="entry name" value="CUBILIN"/>
    <property type="match status" value="1"/>
</dbReference>
<evidence type="ECO:0000313" key="5">
    <source>
        <dbReference type="Proteomes" id="UP000694941"/>
    </source>
</evidence>
<keyword evidence="1" id="KW-1015">Disulfide bond</keyword>
<evidence type="ECO:0000256" key="2">
    <source>
        <dbReference type="PROSITE-ProRule" id="PRU00059"/>
    </source>
</evidence>
<dbReference type="Pfam" id="PF00431">
    <property type="entry name" value="CUB"/>
    <property type="match status" value="4"/>
</dbReference>
<organism evidence="5 6">
    <name type="scientific">Limulus polyphemus</name>
    <name type="common">Atlantic horseshoe crab</name>
    <dbReference type="NCBI Taxonomy" id="6850"/>
    <lineage>
        <taxon>Eukaryota</taxon>
        <taxon>Metazoa</taxon>
        <taxon>Ecdysozoa</taxon>
        <taxon>Arthropoda</taxon>
        <taxon>Chelicerata</taxon>
        <taxon>Merostomata</taxon>
        <taxon>Xiphosura</taxon>
        <taxon>Limulidae</taxon>
        <taxon>Limulus</taxon>
    </lineage>
</organism>
<dbReference type="PANTHER" id="PTHR47537">
    <property type="entry name" value="CUBILIN"/>
    <property type="match status" value="1"/>
</dbReference>
<feature type="domain" description="CUB" evidence="4">
    <location>
        <begin position="25"/>
        <end position="153"/>
    </location>
</feature>
<evidence type="ECO:0000259" key="4">
    <source>
        <dbReference type="PROSITE" id="PS01180"/>
    </source>
</evidence>
<protein>
    <submittedName>
        <fullName evidence="6">Suppressor of lurcher protein 1-like</fullName>
    </submittedName>
</protein>
<evidence type="ECO:0000313" key="6">
    <source>
        <dbReference type="RefSeq" id="XP_022248742.1"/>
    </source>
</evidence>
<feature type="signal peptide" evidence="3">
    <location>
        <begin position="1"/>
        <end position="20"/>
    </location>
</feature>
<proteinExistence type="predicted"/>
<feature type="domain" description="CUB" evidence="4">
    <location>
        <begin position="170"/>
        <end position="290"/>
    </location>
</feature>
<dbReference type="InterPro" id="IPR035914">
    <property type="entry name" value="Sperma_CUB_dom_sf"/>
</dbReference>
<comment type="caution">
    <text evidence="2">Lacks conserved residue(s) required for the propagation of feature annotation.</text>
</comment>
<dbReference type="SMART" id="SM00042">
    <property type="entry name" value="CUB"/>
    <property type="match status" value="4"/>
</dbReference>
<accession>A0ABM1SYN6</accession>
<evidence type="ECO:0000256" key="3">
    <source>
        <dbReference type="SAM" id="SignalP"/>
    </source>
</evidence>
<dbReference type="InterPro" id="IPR000859">
    <property type="entry name" value="CUB_dom"/>
</dbReference>
<evidence type="ECO:0000256" key="1">
    <source>
        <dbReference type="ARBA" id="ARBA00023157"/>
    </source>
</evidence>
<name>A0ABM1SYN6_LIMPO</name>
<feature type="chain" id="PRO_5047316291" evidence="3">
    <location>
        <begin position="21"/>
        <end position="623"/>
    </location>
</feature>